<keyword evidence="2" id="KW-0547">Nucleotide-binding</keyword>
<evidence type="ECO:0000313" key="6">
    <source>
        <dbReference type="EMBL" id="MBB4679147.1"/>
    </source>
</evidence>
<name>A0A7W7FVC5_9PSEU</name>
<feature type="domain" description="ABC transporter" evidence="5">
    <location>
        <begin position="5"/>
        <end position="237"/>
    </location>
</feature>
<dbReference type="GO" id="GO:0016887">
    <property type="term" value="F:ATP hydrolysis activity"/>
    <property type="evidence" value="ECO:0007669"/>
    <property type="project" value="InterPro"/>
</dbReference>
<dbReference type="Proteomes" id="UP000533598">
    <property type="component" value="Unassembled WGS sequence"/>
</dbReference>
<dbReference type="InterPro" id="IPR003439">
    <property type="entry name" value="ABC_transporter-like_ATP-bd"/>
</dbReference>
<dbReference type="PANTHER" id="PTHR19211">
    <property type="entry name" value="ATP-BINDING TRANSPORT PROTEIN-RELATED"/>
    <property type="match status" value="1"/>
</dbReference>
<keyword evidence="4" id="KW-0175">Coiled coil</keyword>
<dbReference type="InterPro" id="IPR027417">
    <property type="entry name" value="P-loop_NTPase"/>
</dbReference>
<dbReference type="PROSITE" id="PS00211">
    <property type="entry name" value="ABC_TRANSPORTER_1"/>
    <property type="match status" value="1"/>
</dbReference>
<evidence type="ECO:0000313" key="7">
    <source>
        <dbReference type="Proteomes" id="UP000533598"/>
    </source>
</evidence>
<dbReference type="FunFam" id="3.40.50.300:FF:001320">
    <property type="entry name" value="Heme ABC transporter ATP-binding protein"/>
    <property type="match status" value="1"/>
</dbReference>
<dbReference type="PROSITE" id="PS50893">
    <property type="entry name" value="ABC_TRANSPORTER_2"/>
    <property type="match status" value="2"/>
</dbReference>
<evidence type="ECO:0000256" key="1">
    <source>
        <dbReference type="ARBA" id="ARBA00022737"/>
    </source>
</evidence>
<proteinExistence type="predicted"/>
<keyword evidence="3" id="KW-0067">ATP-binding</keyword>
<keyword evidence="7" id="KW-1185">Reference proteome</keyword>
<organism evidence="6 7">
    <name type="scientific">Crossiella cryophila</name>
    <dbReference type="NCBI Taxonomy" id="43355"/>
    <lineage>
        <taxon>Bacteria</taxon>
        <taxon>Bacillati</taxon>
        <taxon>Actinomycetota</taxon>
        <taxon>Actinomycetes</taxon>
        <taxon>Pseudonocardiales</taxon>
        <taxon>Pseudonocardiaceae</taxon>
        <taxon>Crossiella</taxon>
    </lineage>
</organism>
<protein>
    <submittedName>
        <fullName evidence="6">ATPase subunit of ABC transporter with duplicated ATPase domains</fullName>
    </submittedName>
</protein>
<accession>A0A7W7FVC5</accession>
<dbReference type="Pfam" id="PF00005">
    <property type="entry name" value="ABC_tran"/>
    <property type="match status" value="2"/>
</dbReference>
<comment type="caution">
    <text evidence="6">The sequence shown here is derived from an EMBL/GenBank/DDBJ whole genome shotgun (WGS) entry which is preliminary data.</text>
</comment>
<dbReference type="InterPro" id="IPR050611">
    <property type="entry name" value="ABCF"/>
</dbReference>
<dbReference type="Gene3D" id="3.40.50.300">
    <property type="entry name" value="P-loop containing nucleotide triphosphate hydrolases"/>
    <property type="match status" value="2"/>
</dbReference>
<dbReference type="GO" id="GO:0005524">
    <property type="term" value="F:ATP binding"/>
    <property type="evidence" value="ECO:0007669"/>
    <property type="project" value="UniProtKB-KW"/>
</dbReference>
<feature type="domain" description="ABC transporter" evidence="5">
    <location>
        <begin position="318"/>
        <end position="532"/>
    </location>
</feature>
<dbReference type="AlphaFoldDB" id="A0A7W7FVC5"/>
<dbReference type="EMBL" id="JACHMH010000001">
    <property type="protein sequence ID" value="MBB4679147.1"/>
    <property type="molecule type" value="Genomic_DNA"/>
</dbReference>
<dbReference type="SUPFAM" id="SSF52540">
    <property type="entry name" value="P-loop containing nucleoside triphosphate hydrolases"/>
    <property type="match status" value="2"/>
</dbReference>
<evidence type="ECO:0000256" key="4">
    <source>
        <dbReference type="SAM" id="Coils"/>
    </source>
</evidence>
<evidence type="ECO:0000256" key="2">
    <source>
        <dbReference type="ARBA" id="ARBA00022741"/>
    </source>
</evidence>
<evidence type="ECO:0000259" key="5">
    <source>
        <dbReference type="PROSITE" id="PS50893"/>
    </source>
</evidence>
<dbReference type="SMART" id="SM00382">
    <property type="entry name" value="AAA"/>
    <property type="match status" value="2"/>
</dbReference>
<dbReference type="RefSeq" id="WP_185004930.1">
    <property type="nucleotide sequence ID" value="NZ_BAAAUI010000025.1"/>
</dbReference>
<reference evidence="6 7" key="1">
    <citation type="submission" date="2020-08" db="EMBL/GenBank/DDBJ databases">
        <title>Sequencing the genomes of 1000 actinobacteria strains.</title>
        <authorList>
            <person name="Klenk H.-P."/>
        </authorList>
    </citation>
    <scope>NUCLEOTIDE SEQUENCE [LARGE SCALE GENOMIC DNA]</scope>
    <source>
        <strain evidence="6 7">DSM 44230</strain>
    </source>
</reference>
<feature type="coiled-coil region" evidence="4">
    <location>
        <begin position="233"/>
        <end position="260"/>
    </location>
</feature>
<feature type="coiled-coil region" evidence="4">
    <location>
        <begin position="297"/>
        <end position="324"/>
    </location>
</feature>
<dbReference type="InterPro" id="IPR017871">
    <property type="entry name" value="ABC_transporter-like_CS"/>
</dbReference>
<gene>
    <name evidence="6" type="ORF">HNR67_005265</name>
</gene>
<keyword evidence="1" id="KW-0677">Repeat</keyword>
<dbReference type="InterPro" id="IPR003593">
    <property type="entry name" value="AAA+_ATPase"/>
</dbReference>
<evidence type="ECO:0000256" key="3">
    <source>
        <dbReference type="ARBA" id="ARBA00022840"/>
    </source>
</evidence>
<dbReference type="FunFam" id="3.40.50.300:FF:000597">
    <property type="entry name" value="ABC transporter ATP-binding protein"/>
    <property type="match status" value="1"/>
</dbReference>
<dbReference type="PANTHER" id="PTHR19211:SF6">
    <property type="entry name" value="BLL7188 PROTEIN"/>
    <property type="match status" value="1"/>
</dbReference>
<sequence>MSASIVCSALGFRWPDGDSVFTDLNLLIGEGRTGLIGVNGSGKSTLLRLLAGELTPASGSISITGELGYLPQTITLDATRRIDDVLGITAQRQALAAIESGRGTEADFGVVGEDWDVEERTRATLDRLGLGHLDLDRTVGAVSGGESVLLALAALLVRRPPVLLLDEPTNNLDLRARRLVHRAVADWPGVLVVVSHDRELLDLVDRIADLREGEVRYYGGNFSDYEAAVAAEQETAHRLVRAAEQDLRRQQREMIEARTKLDRRQRYGQKMSEQKREPKIVMGNRKRAAEVSAGKHRNMHLEKLAEAKDRVKEAEEAVRVDEEIRIRLPHTEVPPGREVLRLSTVELRNGPVLDLDLRGPERIALVGANGSGKTTLLRTIAGTLAPVSGEVALKVPMRWLPQRLDVLDDRLSTIDNVAAAAPDASAQSIRAQLAKFLLRGRKAEQQAGTLSGGERFRASLATLLLAEPAPQLFLLDEPTNNLDLASVAQLTQALTAYAGALVVSSHDIPFLRCLGITRWLHLDTDLTEVDPM</sequence>